<dbReference type="AlphaFoldDB" id="L1L4G6"/>
<reference evidence="1 2" key="1">
    <citation type="submission" date="2012-11" db="EMBL/GenBank/DDBJ databases">
        <authorList>
            <person name="Huguet-Tapia J.C."/>
            <person name="Durkin A.S."/>
            <person name="Pettis G.S."/>
            <person name="Badger J.H."/>
        </authorList>
    </citation>
    <scope>NUCLEOTIDE SEQUENCE [LARGE SCALE GENOMIC DNA]</scope>
    <source>
        <strain evidence="1 2">91-03</strain>
    </source>
</reference>
<comment type="caution">
    <text evidence="1">The sequence shown here is derived from an EMBL/GenBank/DDBJ whole genome shotgun (WGS) entry which is preliminary data.</text>
</comment>
<accession>L1L4G6</accession>
<sequence length="23" mass="2630">MLDTGLTSLGGRRFLRIPRKREG</sequence>
<keyword evidence="2" id="KW-1185">Reference proteome</keyword>
<protein>
    <submittedName>
        <fullName evidence="1">Uncharacterized protein</fullName>
    </submittedName>
</protein>
<dbReference type="EMBL" id="AEJC01000111">
    <property type="protein sequence ID" value="EKX67951.1"/>
    <property type="molecule type" value="Genomic_DNA"/>
</dbReference>
<proteinExistence type="predicted"/>
<gene>
    <name evidence="1" type="ORF">STRIP9103_01526</name>
</gene>
<evidence type="ECO:0000313" key="1">
    <source>
        <dbReference type="EMBL" id="EKX67951.1"/>
    </source>
</evidence>
<organism evidence="1 2">
    <name type="scientific">Streptomyces ipomoeae 91-03</name>
    <dbReference type="NCBI Taxonomy" id="698759"/>
    <lineage>
        <taxon>Bacteria</taxon>
        <taxon>Bacillati</taxon>
        <taxon>Actinomycetota</taxon>
        <taxon>Actinomycetes</taxon>
        <taxon>Kitasatosporales</taxon>
        <taxon>Streptomycetaceae</taxon>
        <taxon>Streptomyces</taxon>
    </lineage>
</organism>
<dbReference type="Proteomes" id="UP000010411">
    <property type="component" value="Unassembled WGS sequence"/>
</dbReference>
<evidence type="ECO:0000313" key="2">
    <source>
        <dbReference type="Proteomes" id="UP000010411"/>
    </source>
</evidence>
<name>L1L4G6_9ACTN</name>
<feature type="non-terminal residue" evidence="1">
    <location>
        <position position="23"/>
    </location>
</feature>